<evidence type="ECO:0000256" key="3">
    <source>
        <dbReference type="ARBA" id="ARBA00022741"/>
    </source>
</evidence>
<organism evidence="9 10">
    <name type="scientific">Caproicibacter fermentans</name>
    <dbReference type="NCBI Taxonomy" id="2576756"/>
    <lineage>
        <taxon>Bacteria</taxon>
        <taxon>Bacillati</taxon>
        <taxon>Bacillota</taxon>
        <taxon>Clostridia</taxon>
        <taxon>Eubacteriales</taxon>
        <taxon>Acutalibacteraceae</taxon>
        <taxon>Caproicibacter</taxon>
    </lineage>
</organism>
<dbReference type="Pfam" id="PF02661">
    <property type="entry name" value="Fic"/>
    <property type="match status" value="1"/>
</dbReference>
<evidence type="ECO:0000256" key="2">
    <source>
        <dbReference type="ARBA" id="ARBA00022695"/>
    </source>
</evidence>
<dbReference type="Gene3D" id="1.10.3290.10">
    <property type="entry name" value="Fido-like domain"/>
    <property type="match status" value="1"/>
</dbReference>
<gene>
    <name evidence="9" type="ORF">HCR03_17500</name>
</gene>
<dbReference type="GO" id="GO:0005524">
    <property type="term" value="F:ATP binding"/>
    <property type="evidence" value="ECO:0007669"/>
    <property type="project" value="UniProtKB-KW"/>
</dbReference>
<evidence type="ECO:0000256" key="7">
    <source>
        <dbReference type="ARBA" id="ARBA00048696"/>
    </source>
</evidence>
<dbReference type="SUPFAM" id="SSF140931">
    <property type="entry name" value="Fic-like"/>
    <property type="match status" value="1"/>
</dbReference>
<evidence type="ECO:0000256" key="5">
    <source>
        <dbReference type="ARBA" id="ARBA00034531"/>
    </source>
</evidence>
<dbReference type="AlphaFoldDB" id="A0A7G8T9Y1"/>
<keyword evidence="1" id="KW-0808">Transferase</keyword>
<evidence type="ECO:0000256" key="4">
    <source>
        <dbReference type="ARBA" id="ARBA00022840"/>
    </source>
</evidence>
<evidence type="ECO:0000313" key="9">
    <source>
        <dbReference type="EMBL" id="QNK40422.1"/>
    </source>
</evidence>
<accession>A0A7G8T9Y1</accession>
<keyword evidence="2" id="KW-0548">Nucleotidyltransferase</keyword>
<sequence length="244" mass="28306">MKQDYEYNYEWDSNYCYPNSFTLMNKLGIKDSNALEIAEREITTIRVSQILENPCKGIFDLKHLQAIHRFIFQDVYSWAGKLRTVNIAKGNQFCNCMYLESGSKPTFDKLRQEDHFLIGTPTDLIPEKLTYYLGEINVIHPFREGNGRAQRVFIQYLAHVAGYHVDFTNVTGPEMIEASAMAFDCDYRKMTELFHKITTPIPVQEQEQFIKQISERSSPVLSAVQRMTGPEEAQNEDETINMTF</sequence>
<dbReference type="RefSeq" id="WP_187035645.1">
    <property type="nucleotide sequence ID" value="NZ_CP060286.1"/>
</dbReference>
<dbReference type="GO" id="GO:0070733">
    <property type="term" value="F:AMPylase activity"/>
    <property type="evidence" value="ECO:0007669"/>
    <property type="project" value="UniProtKB-EC"/>
</dbReference>
<dbReference type="Proteomes" id="UP000515909">
    <property type="component" value="Chromosome"/>
</dbReference>
<reference evidence="9 10" key="1">
    <citation type="submission" date="2020-08" db="EMBL/GenBank/DDBJ databases">
        <title>The isolate Caproiciproducens sp. 7D4C2 produces n-caproate at mildly acidic conditions from hexoses: genome and rBOX comparison with related strains and chain-elongating bacteria.</title>
        <authorList>
            <person name="Esquivel-Elizondo S."/>
            <person name="Bagci C."/>
            <person name="Temovska M."/>
            <person name="Jeon B.S."/>
            <person name="Bessarab I."/>
            <person name="Williams R.B.H."/>
            <person name="Huson D.H."/>
            <person name="Angenent L.T."/>
        </authorList>
    </citation>
    <scope>NUCLEOTIDE SEQUENCE [LARGE SCALE GENOMIC DNA]</scope>
    <source>
        <strain evidence="9 10">7D4C2</strain>
    </source>
</reference>
<protein>
    <recommendedName>
        <fullName evidence="5">protein adenylyltransferase</fullName>
        <ecNumber evidence="5">2.7.7.108</ecNumber>
    </recommendedName>
</protein>
<evidence type="ECO:0000259" key="8">
    <source>
        <dbReference type="PROSITE" id="PS51459"/>
    </source>
</evidence>
<evidence type="ECO:0000313" key="10">
    <source>
        <dbReference type="Proteomes" id="UP000515909"/>
    </source>
</evidence>
<dbReference type="GO" id="GO:0051302">
    <property type="term" value="P:regulation of cell division"/>
    <property type="evidence" value="ECO:0007669"/>
    <property type="project" value="TreeGrafter"/>
</dbReference>
<proteinExistence type="predicted"/>
<feature type="domain" description="Fido" evidence="8">
    <location>
        <begin position="59"/>
        <end position="212"/>
    </location>
</feature>
<dbReference type="InterPro" id="IPR036597">
    <property type="entry name" value="Fido-like_dom_sf"/>
</dbReference>
<dbReference type="PANTHER" id="PTHR39560:SF1">
    <property type="entry name" value="PROTEIN ADENYLYLTRANSFERASE FIC-RELATED"/>
    <property type="match status" value="1"/>
</dbReference>
<dbReference type="EMBL" id="CP060286">
    <property type="protein sequence ID" value="QNK40422.1"/>
    <property type="molecule type" value="Genomic_DNA"/>
</dbReference>
<dbReference type="PANTHER" id="PTHR39560">
    <property type="entry name" value="PROTEIN ADENYLYLTRANSFERASE FIC-RELATED"/>
    <property type="match status" value="1"/>
</dbReference>
<evidence type="ECO:0000256" key="6">
    <source>
        <dbReference type="ARBA" id="ARBA00047939"/>
    </source>
</evidence>
<evidence type="ECO:0000256" key="1">
    <source>
        <dbReference type="ARBA" id="ARBA00022679"/>
    </source>
</evidence>
<keyword evidence="3" id="KW-0547">Nucleotide-binding</keyword>
<comment type="catalytic activity">
    <reaction evidence="7">
        <text>L-tyrosyl-[protein] + ATP = O-(5'-adenylyl)-L-tyrosyl-[protein] + diphosphate</text>
        <dbReference type="Rhea" id="RHEA:54288"/>
        <dbReference type="Rhea" id="RHEA-COMP:10136"/>
        <dbReference type="Rhea" id="RHEA-COMP:13846"/>
        <dbReference type="ChEBI" id="CHEBI:30616"/>
        <dbReference type="ChEBI" id="CHEBI:33019"/>
        <dbReference type="ChEBI" id="CHEBI:46858"/>
        <dbReference type="ChEBI" id="CHEBI:83624"/>
        <dbReference type="EC" id="2.7.7.108"/>
    </reaction>
</comment>
<dbReference type="PROSITE" id="PS51459">
    <property type="entry name" value="FIDO"/>
    <property type="match status" value="1"/>
</dbReference>
<dbReference type="KEGG" id="cfem:HCR03_17500"/>
<keyword evidence="4" id="KW-0067">ATP-binding</keyword>
<comment type="catalytic activity">
    <reaction evidence="6">
        <text>L-threonyl-[protein] + ATP = 3-O-(5'-adenylyl)-L-threonyl-[protein] + diphosphate</text>
        <dbReference type="Rhea" id="RHEA:54292"/>
        <dbReference type="Rhea" id="RHEA-COMP:11060"/>
        <dbReference type="Rhea" id="RHEA-COMP:13847"/>
        <dbReference type="ChEBI" id="CHEBI:30013"/>
        <dbReference type="ChEBI" id="CHEBI:30616"/>
        <dbReference type="ChEBI" id="CHEBI:33019"/>
        <dbReference type="ChEBI" id="CHEBI:138113"/>
        <dbReference type="EC" id="2.7.7.108"/>
    </reaction>
</comment>
<name>A0A7G8T9Y1_9FIRM</name>
<dbReference type="InterPro" id="IPR003812">
    <property type="entry name" value="Fido"/>
</dbReference>
<dbReference type="EC" id="2.7.7.108" evidence="5"/>